<sequence>MKARSTAFGVALATLAIPAAAAGTDGPDKVIQLPSGAELRWLETVHDNSGGSGLTYRFRFLMTDLAKRVPSTTGPASEPGLDGEDSGDRGPIEIDTESGTVEGDDGMIDADQLDMTPVEGDEAAEVEADNMLEEPALPAAPDVLAQDPLHDDVVWLCQNWVLPRVASPAPRPQVIMISIADKDIPFGAYDPEVLQLFEAFRLPADRDECEWEPW</sequence>
<keyword evidence="2" id="KW-0732">Signal</keyword>
<feature type="chain" id="PRO_5032345070" evidence="2">
    <location>
        <begin position="22"/>
        <end position="214"/>
    </location>
</feature>
<dbReference type="Proteomes" id="UP000449846">
    <property type="component" value="Unassembled WGS sequence"/>
</dbReference>
<dbReference type="EMBL" id="WMIG01000001">
    <property type="protein sequence ID" value="MTH57763.1"/>
    <property type="molecule type" value="Genomic_DNA"/>
</dbReference>
<protein>
    <submittedName>
        <fullName evidence="3">Uncharacterized protein</fullName>
    </submittedName>
</protein>
<organism evidence="3 4">
    <name type="scientific">Paracoccus litorisediminis</name>
    <dbReference type="NCBI Taxonomy" id="2006130"/>
    <lineage>
        <taxon>Bacteria</taxon>
        <taxon>Pseudomonadati</taxon>
        <taxon>Pseudomonadota</taxon>
        <taxon>Alphaproteobacteria</taxon>
        <taxon>Rhodobacterales</taxon>
        <taxon>Paracoccaceae</taxon>
        <taxon>Paracoccus</taxon>
    </lineage>
</organism>
<dbReference type="OrthoDB" id="7862028at2"/>
<reference evidence="3 4" key="1">
    <citation type="submission" date="2019-11" db="EMBL/GenBank/DDBJ databases">
        <authorList>
            <person name="Dong K."/>
        </authorList>
    </citation>
    <scope>NUCLEOTIDE SEQUENCE [LARGE SCALE GENOMIC DNA]</scope>
    <source>
        <strain evidence="3 4">NBRC 112902</strain>
    </source>
</reference>
<feature type="signal peptide" evidence="2">
    <location>
        <begin position="1"/>
        <end position="21"/>
    </location>
</feature>
<evidence type="ECO:0000313" key="4">
    <source>
        <dbReference type="Proteomes" id="UP000449846"/>
    </source>
</evidence>
<keyword evidence="4" id="KW-1185">Reference proteome</keyword>
<gene>
    <name evidence="3" type="ORF">GL300_00900</name>
</gene>
<evidence type="ECO:0000313" key="3">
    <source>
        <dbReference type="EMBL" id="MTH57763.1"/>
    </source>
</evidence>
<dbReference type="AlphaFoldDB" id="A0A844HED3"/>
<evidence type="ECO:0000256" key="2">
    <source>
        <dbReference type="SAM" id="SignalP"/>
    </source>
</evidence>
<dbReference type="RefSeq" id="WP_155037701.1">
    <property type="nucleotide sequence ID" value="NZ_JBHGCD010000006.1"/>
</dbReference>
<evidence type="ECO:0000256" key="1">
    <source>
        <dbReference type="SAM" id="MobiDB-lite"/>
    </source>
</evidence>
<name>A0A844HED3_9RHOB</name>
<accession>A0A844HED3</accession>
<dbReference type="InterPro" id="IPR045467">
    <property type="entry name" value="DUF6497"/>
</dbReference>
<comment type="caution">
    <text evidence="3">The sequence shown here is derived from an EMBL/GenBank/DDBJ whole genome shotgun (WGS) entry which is preliminary data.</text>
</comment>
<feature type="region of interest" description="Disordered" evidence="1">
    <location>
        <begin position="69"/>
        <end position="107"/>
    </location>
</feature>
<dbReference type="Pfam" id="PF20107">
    <property type="entry name" value="DUF6497"/>
    <property type="match status" value="2"/>
</dbReference>
<proteinExistence type="predicted"/>